<proteinExistence type="predicted"/>
<reference evidence="2 3" key="1">
    <citation type="submission" date="2020-08" db="EMBL/GenBank/DDBJ databases">
        <title>Genomic Encyclopedia of Type Strains, Phase IV (KMG-IV): sequencing the most valuable type-strain genomes for metagenomic binning, comparative biology and taxonomic classification.</title>
        <authorList>
            <person name="Goeker M."/>
        </authorList>
    </citation>
    <scope>NUCLEOTIDE SEQUENCE [LARGE SCALE GENOMIC DNA]</scope>
    <source>
        <strain evidence="2 3">DSM 24194</strain>
    </source>
</reference>
<dbReference type="EMBL" id="JACICF010000001">
    <property type="protein sequence ID" value="MBB3763862.1"/>
    <property type="molecule type" value="Genomic_DNA"/>
</dbReference>
<feature type="transmembrane region" description="Helical" evidence="1">
    <location>
        <begin position="244"/>
        <end position="274"/>
    </location>
</feature>
<evidence type="ECO:0000313" key="2">
    <source>
        <dbReference type="EMBL" id="MBB3763862.1"/>
    </source>
</evidence>
<protein>
    <recommendedName>
        <fullName evidence="4">MobA-like NTP transferase domain-containing protein</fullName>
    </recommendedName>
</protein>
<feature type="transmembrane region" description="Helical" evidence="1">
    <location>
        <begin position="354"/>
        <end position="383"/>
    </location>
</feature>
<gene>
    <name evidence="2" type="ORF">FHS50_000885</name>
</gene>
<evidence type="ECO:0000313" key="3">
    <source>
        <dbReference type="Proteomes" id="UP000578569"/>
    </source>
</evidence>
<comment type="caution">
    <text evidence="2">The sequence shown here is derived from an EMBL/GenBank/DDBJ whole genome shotgun (WGS) entry which is preliminary data.</text>
</comment>
<dbReference type="Proteomes" id="UP000578569">
    <property type="component" value="Unassembled WGS sequence"/>
</dbReference>
<dbReference type="InterPro" id="IPR029044">
    <property type="entry name" value="Nucleotide-diphossugar_trans"/>
</dbReference>
<accession>A0A839Z2J4</accession>
<evidence type="ECO:0008006" key="4">
    <source>
        <dbReference type="Google" id="ProtNLM"/>
    </source>
</evidence>
<sequence>MALAALIGAYEEEDKGGLRALLPIAGRPLVEMQLRCAAAQGASPLVLLVDTPPRTLVTLADRLRGEGLNIVLAEGAEDAAARFEPETLVIVMADGVVPDMNDLDAMIRAEETAVVTVPDDERHEPYERIDLERRWAGLSIVEGREIGATAAMLGDWDLPSTLLRRMVQAGCLFIPSATEEGKGPLWVASAADGEGYSRRLLAESRGARTDWVTRYLLPPVEDALTRWLASSHVRPATIMFGGHFLTIAAIVAFFFGHGLAAIVLLLLGLPFDLVARRVAALRLKPIAPDDWRDRLQWPLSAVLLAALAAWRLPLDGWGIAATALAQAVIAEALRPLRRGARFSLWLFDRRPAILLLLPFAIAGAWAAGLIVLMGYAGASLIIAQRFRSD</sequence>
<keyword evidence="1" id="KW-0472">Membrane</keyword>
<dbReference type="RefSeq" id="WP_183933175.1">
    <property type="nucleotide sequence ID" value="NZ_JACICF010000001.1"/>
</dbReference>
<keyword evidence="1" id="KW-1133">Transmembrane helix</keyword>
<dbReference type="Gene3D" id="3.90.550.10">
    <property type="entry name" value="Spore Coat Polysaccharide Biosynthesis Protein SpsA, Chain A"/>
    <property type="match status" value="1"/>
</dbReference>
<keyword evidence="1" id="KW-0812">Transmembrane</keyword>
<keyword evidence="3" id="KW-1185">Reference proteome</keyword>
<dbReference type="SUPFAM" id="SSF53448">
    <property type="entry name" value="Nucleotide-diphospho-sugar transferases"/>
    <property type="match status" value="1"/>
</dbReference>
<organism evidence="2 3">
    <name type="scientific">Sphingomicrobium lutaoense</name>
    <dbReference type="NCBI Taxonomy" id="515949"/>
    <lineage>
        <taxon>Bacteria</taxon>
        <taxon>Pseudomonadati</taxon>
        <taxon>Pseudomonadota</taxon>
        <taxon>Alphaproteobacteria</taxon>
        <taxon>Sphingomonadales</taxon>
        <taxon>Sphingomonadaceae</taxon>
        <taxon>Sphingomicrobium</taxon>
    </lineage>
</organism>
<name>A0A839Z2J4_9SPHN</name>
<evidence type="ECO:0000256" key="1">
    <source>
        <dbReference type="SAM" id="Phobius"/>
    </source>
</evidence>
<dbReference type="AlphaFoldDB" id="A0A839Z2J4"/>